<dbReference type="Pfam" id="PF23562">
    <property type="entry name" value="AMP-binding_C_3"/>
    <property type="match status" value="1"/>
</dbReference>
<dbReference type="Gene3D" id="1.10.1200.10">
    <property type="entry name" value="ACP-like"/>
    <property type="match status" value="1"/>
</dbReference>
<name>A0A4S4N1U7_9APHY</name>
<keyword evidence="1" id="KW-0596">Phosphopantetheine</keyword>
<dbReference type="InterPro" id="IPR036291">
    <property type="entry name" value="NAD(P)-bd_dom_sf"/>
</dbReference>
<dbReference type="EMBL" id="SGPM01000039">
    <property type="protein sequence ID" value="THH31711.1"/>
    <property type="molecule type" value="Genomic_DNA"/>
</dbReference>
<dbReference type="InterPro" id="IPR051414">
    <property type="entry name" value="Adenylate-forming_Reductase"/>
</dbReference>
<dbReference type="SUPFAM" id="SSF51735">
    <property type="entry name" value="NAD(P)-binding Rossmann-fold domains"/>
    <property type="match status" value="1"/>
</dbReference>
<evidence type="ECO:0000259" key="3">
    <source>
        <dbReference type="Pfam" id="PF00501"/>
    </source>
</evidence>
<organism evidence="5 6">
    <name type="scientific">Antrodiella citrinella</name>
    <dbReference type="NCBI Taxonomy" id="2447956"/>
    <lineage>
        <taxon>Eukaryota</taxon>
        <taxon>Fungi</taxon>
        <taxon>Dikarya</taxon>
        <taxon>Basidiomycota</taxon>
        <taxon>Agaricomycotina</taxon>
        <taxon>Agaricomycetes</taxon>
        <taxon>Polyporales</taxon>
        <taxon>Steccherinaceae</taxon>
        <taxon>Antrodiella</taxon>
    </lineage>
</organism>
<dbReference type="OrthoDB" id="429813at2759"/>
<evidence type="ECO:0000259" key="4">
    <source>
        <dbReference type="Pfam" id="PF07993"/>
    </source>
</evidence>
<dbReference type="SUPFAM" id="SSF56801">
    <property type="entry name" value="Acetyl-CoA synthetase-like"/>
    <property type="match status" value="1"/>
</dbReference>
<dbReference type="AlphaFoldDB" id="A0A4S4N1U7"/>
<comment type="caution">
    <text evidence="5">The sequence shown here is derived from an EMBL/GenBank/DDBJ whole genome shotgun (WGS) entry which is preliminary data.</text>
</comment>
<evidence type="ECO:0000313" key="6">
    <source>
        <dbReference type="Proteomes" id="UP000308730"/>
    </source>
</evidence>
<evidence type="ECO:0008006" key="7">
    <source>
        <dbReference type="Google" id="ProtNLM"/>
    </source>
</evidence>
<dbReference type="Pfam" id="PF00501">
    <property type="entry name" value="AMP-binding"/>
    <property type="match status" value="1"/>
</dbReference>
<sequence>MHRAGWLIRSRLPELAAHNRPVIAILAASVEVGIMRANCIFFPISPRNSPSAVAHLLTATNALHLLTGPEPAFQDLASAAFDHMRATGEEPPVVSIMPSFDDIIKPTIESDFKFLPQYTFRLHETANIFHSSGSSAFPKPIPSWHYRYLVNGTNPFFGVEDLTGLRVGFHSLPMFHGWGGMLIAWTAACGVVLCTFPPKSPATVPTPENTLQAMTASESKVAFCVPSFIEVFGGGPLDKGVGDMLVDSGVVLTCAYGSTEAGVMHQLLPSRSLTLSPITETDSKTENMGKDWQYLNFDAANVRTHWIDQSDGTFELVILPSPFVLPSITNTKINGEAALATNDLFVPHPTRPGLWKIYGRTDDQIIHSTGEKTNPGPLEAMLNQDPCVERCVMFGRGHFYAGVLVEPKSEYQFGPSDIGELAAFRTRIWATVERMNEYAPQHSRIFKEMILVASPTKPFSYTAKNTPRRQAILREYDEEIEALYAAAAETTQADEIPSPSTWDETSTLTFVSLVVSQVVKSSPADTDDIFQTGCDSLQATWIRNSILHALRESSKVDVRSVPGNFVYQHPTIVGLARYVHSLAGPSTQSNGHTRGPSNTDEAIAAMLSMVEKYHVHLPKHAPTVPLPPRGTVLITGTTGSLGCTLLSRLLEDTDIEHIYALNRISEEGKELLGRQKDKLVEWGLDPEIVHSLRVTFLEADMSADKIGLSDDTYGKISKSITHIIHNAYRVNFNLALASFESNVKAARSLIDLALSSPHRSPPRLLFVSSIGVLGSHTGRDDGPVLEGPVEPLNAVSSGYTQSKWVIERLLSLAETESALRPIVVRLGQVTGGATGAWNRAEWFPAMVKSSSYIGCFPTMKNQRVSWVPASAVAKVILEMRDSPYPFLHLAHPRPVLWSTIITPIAESLNLPLKPYDEWLASLHRSGDHLDAQQEVDVMGDNPALRILGFFNQASVGQERGEVMDMREMDMSRAKEVAPTLGDLPQLSEADVESWLAYWRI</sequence>
<keyword evidence="6" id="KW-1185">Reference proteome</keyword>
<evidence type="ECO:0000313" key="5">
    <source>
        <dbReference type="EMBL" id="THH31711.1"/>
    </source>
</evidence>
<dbReference type="PANTHER" id="PTHR43439:SF2">
    <property type="entry name" value="ENZYME, PUTATIVE (JCVI)-RELATED"/>
    <property type="match status" value="1"/>
</dbReference>
<dbReference type="Pfam" id="PF07993">
    <property type="entry name" value="NAD_binding_4"/>
    <property type="match status" value="1"/>
</dbReference>
<dbReference type="PANTHER" id="PTHR43439">
    <property type="entry name" value="PHENYLACETATE-COENZYME A LIGASE"/>
    <property type="match status" value="1"/>
</dbReference>
<protein>
    <recommendedName>
        <fullName evidence="7">Carrier domain-containing protein</fullName>
    </recommendedName>
</protein>
<accession>A0A4S4N1U7</accession>
<dbReference type="InterPro" id="IPR013120">
    <property type="entry name" value="FAR_NAD-bd"/>
</dbReference>
<evidence type="ECO:0000256" key="1">
    <source>
        <dbReference type="ARBA" id="ARBA00022450"/>
    </source>
</evidence>
<dbReference type="Gene3D" id="3.40.50.12780">
    <property type="entry name" value="N-terminal domain of ligase-like"/>
    <property type="match status" value="1"/>
</dbReference>
<keyword evidence="2" id="KW-0597">Phosphoprotein</keyword>
<dbReference type="InterPro" id="IPR042099">
    <property type="entry name" value="ANL_N_sf"/>
</dbReference>
<dbReference type="Proteomes" id="UP000308730">
    <property type="component" value="Unassembled WGS sequence"/>
</dbReference>
<feature type="domain" description="Thioester reductase (TE)" evidence="4">
    <location>
        <begin position="634"/>
        <end position="876"/>
    </location>
</feature>
<feature type="domain" description="AMP-dependent synthetase/ligase" evidence="3">
    <location>
        <begin position="31"/>
        <end position="231"/>
    </location>
</feature>
<proteinExistence type="predicted"/>
<gene>
    <name evidence="5" type="ORF">EUX98_g2485</name>
</gene>
<dbReference type="InterPro" id="IPR036736">
    <property type="entry name" value="ACP-like_sf"/>
</dbReference>
<dbReference type="InterPro" id="IPR000873">
    <property type="entry name" value="AMP-dep_synth/lig_dom"/>
</dbReference>
<evidence type="ECO:0000256" key="2">
    <source>
        <dbReference type="ARBA" id="ARBA00022553"/>
    </source>
</evidence>
<reference evidence="5 6" key="1">
    <citation type="submission" date="2019-02" db="EMBL/GenBank/DDBJ databases">
        <title>Genome sequencing of the rare red list fungi Antrodiella citrinella (Flaviporus citrinellus).</title>
        <authorList>
            <person name="Buettner E."/>
            <person name="Kellner H."/>
        </authorList>
    </citation>
    <scope>NUCLEOTIDE SEQUENCE [LARGE SCALE GENOMIC DNA]</scope>
    <source>
        <strain evidence="5 6">DSM 108506</strain>
    </source>
</reference>
<dbReference type="Gene3D" id="3.40.50.720">
    <property type="entry name" value="NAD(P)-binding Rossmann-like Domain"/>
    <property type="match status" value="1"/>
</dbReference>